<name>A0A815TVT1_9BILA</name>
<evidence type="ECO:0000313" key="2">
    <source>
        <dbReference type="Proteomes" id="UP000663882"/>
    </source>
</evidence>
<reference evidence="1" key="1">
    <citation type="submission" date="2021-02" db="EMBL/GenBank/DDBJ databases">
        <authorList>
            <person name="Nowell W R."/>
        </authorList>
    </citation>
    <scope>NUCLEOTIDE SEQUENCE</scope>
</reference>
<dbReference type="EMBL" id="CAJNOO010013527">
    <property type="protein sequence ID" value="CAF1512101.1"/>
    <property type="molecule type" value="Genomic_DNA"/>
</dbReference>
<protein>
    <submittedName>
        <fullName evidence="1">Uncharacterized protein</fullName>
    </submittedName>
</protein>
<sequence length="34" mass="3756">FTMPPTLPPLTSTIQTNTTTTTYFNMSYTTNVIG</sequence>
<proteinExistence type="predicted"/>
<feature type="non-terminal residue" evidence="1">
    <location>
        <position position="1"/>
    </location>
</feature>
<dbReference type="AlphaFoldDB" id="A0A815TVT1"/>
<evidence type="ECO:0000313" key="1">
    <source>
        <dbReference type="EMBL" id="CAF1512101.1"/>
    </source>
</evidence>
<organism evidence="1 2">
    <name type="scientific">Rotaria sordida</name>
    <dbReference type="NCBI Taxonomy" id="392033"/>
    <lineage>
        <taxon>Eukaryota</taxon>
        <taxon>Metazoa</taxon>
        <taxon>Spiralia</taxon>
        <taxon>Gnathifera</taxon>
        <taxon>Rotifera</taxon>
        <taxon>Eurotatoria</taxon>
        <taxon>Bdelloidea</taxon>
        <taxon>Philodinida</taxon>
        <taxon>Philodinidae</taxon>
        <taxon>Rotaria</taxon>
    </lineage>
</organism>
<gene>
    <name evidence="1" type="ORF">RFH988_LOCUS39094</name>
</gene>
<dbReference type="Proteomes" id="UP000663882">
    <property type="component" value="Unassembled WGS sequence"/>
</dbReference>
<accession>A0A815TVT1</accession>
<comment type="caution">
    <text evidence="1">The sequence shown here is derived from an EMBL/GenBank/DDBJ whole genome shotgun (WGS) entry which is preliminary data.</text>
</comment>